<dbReference type="Proteomes" id="UP000324767">
    <property type="component" value="Unassembled WGS sequence"/>
</dbReference>
<comment type="caution">
    <text evidence="2">The sequence shown here is derived from an EMBL/GenBank/DDBJ whole genome shotgun (WGS) entry which is preliminary data.</text>
</comment>
<dbReference type="Pfam" id="PF01177">
    <property type="entry name" value="Asp_Glu_race"/>
    <property type="match status" value="1"/>
</dbReference>
<proteinExistence type="inferred from homology"/>
<dbReference type="EMBL" id="VXIT01000005">
    <property type="protein sequence ID" value="KAA6412360.1"/>
    <property type="molecule type" value="Genomic_DNA"/>
</dbReference>
<sequence>MSSLPFITGSTTSPLSILLINPNSTPSMTQSCLSFLGPTLPPHVTVTGFTAPPTPHRHRKPQRCCLSRLCLHALLPIATQYDGFLVACFSAHPLIAALREEVSGPVIGIMEAALYAARMLGSRFGIIATAQRAKLSLEHSVRDYGLSGFSAGVVSTGLGVLDLDKKPRDEVLDLVGEAARVLVEERDADCIALGCAGMVEMVGRCEEVVGEARVVDGVTVGVQFLVGLCAEGLGTARMGVYRSAAETRRGRGQDYL</sequence>
<name>A0A5M8PS25_9LECA</name>
<dbReference type="InterPro" id="IPR053714">
    <property type="entry name" value="Iso_Racemase_Enz_sf"/>
</dbReference>
<gene>
    <name evidence="2" type="ORF">FRX48_03350</name>
</gene>
<reference evidence="2 3" key="1">
    <citation type="submission" date="2019-09" db="EMBL/GenBank/DDBJ databases">
        <title>The hologenome of the rock-dwelling lichen Lasallia pustulata.</title>
        <authorList>
            <person name="Greshake Tzovaras B."/>
            <person name="Segers F."/>
            <person name="Bicker A."/>
            <person name="Dal Grande F."/>
            <person name="Otte J."/>
            <person name="Hankeln T."/>
            <person name="Schmitt I."/>
            <person name="Ebersberger I."/>
        </authorList>
    </citation>
    <scope>NUCLEOTIDE SEQUENCE [LARGE SCALE GENOMIC DNA]</scope>
    <source>
        <strain evidence="2">A1-1</strain>
    </source>
</reference>
<evidence type="ECO:0000256" key="1">
    <source>
        <dbReference type="ARBA" id="ARBA00038414"/>
    </source>
</evidence>
<dbReference type="AlphaFoldDB" id="A0A5M8PS25"/>
<dbReference type="InterPro" id="IPR052186">
    <property type="entry name" value="Hydantoin_racemase-like"/>
</dbReference>
<dbReference type="OrthoDB" id="412018at2759"/>
<dbReference type="GO" id="GO:0047661">
    <property type="term" value="F:amino-acid racemase activity"/>
    <property type="evidence" value="ECO:0007669"/>
    <property type="project" value="InterPro"/>
</dbReference>
<evidence type="ECO:0000313" key="3">
    <source>
        <dbReference type="Proteomes" id="UP000324767"/>
    </source>
</evidence>
<accession>A0A5M8PS25</accession>
<dbReference type="PANTHER" id="PTHR28047:SF6">
    <property type="entry name" value="CN HYDROLASE DOMAIN-CONTAINING PROTEIN"/>
    <property type="match status" value="1"/>
</dbReference>
<dbReference type="Gene3D" id="3.40.50.12500">
    <property type="match status" value="1"/>
</dbReference>
<dbReference type="InterPro" id="IPR015942">
    <property type="entry name" value="Asp/Glu/hydantoin_racemase"/>
</dbReference>
<evidence type="ECO:0000313" key="2">
    <source>
        <dbReference type="EMBL" id="KAA6412360.1"/>
    </source>
</evidence>
<organism evidence="2 3">
    <name type="scientific">Lasallia pustulata</name>
    <dbReference type="NCBI Taxonomy" id="136370"/>
    <lineage>
        <taxon>Eukaryota</taxon>
        <taxon>Fungi</taxon>
        <taxon>Dikarya</taxon>
        <taxon>Ascomycota</taxon>
        <taxon>Pezizomycotina</taxon>
        <taxon>Lecanoromycetes</taxon>
        <taxon>OSLEUM clade</taxon>
        <taxon>Umbilicariomycetidae</taxon>
        <taxon>Umbilicariales</taxon>
        <taxon>Umbilicariaceae</taxon>
        <taxon>Lasallia</taxon>
    </lineage>
</organism>
<protein>
    <submittedName>
        <fullName evidence="2">Asp Glu hydantoin racemase</fullName>
    </submittedName>
</protein>
<dbReference type="PANTHER" id="PTHR28047">
    <property type="entry name" value="PROTEIN DCG1"/>
    <property type="match status" value="1"/>
</dbReference>
<comment type="similarity">
    <text evidence="1">Belongs to the HyuE racemase family.</text>
</comment>